<feature type="transmembrane region" description="Helical" evidence="2">
    <location>
        <begin position="518"/>
        <end position="540"/>
    </location>
</feature>
<keyword evidence="5" id="KW-1185">Reference proteome</keyword>
<dbReference type="SUPFAM" id="SSF53686">
    <property type="entry name" value="Tryptophan synthase beta subunit-like PLP-dependent enzymes"/>
    <property type="match status" value="1"/>
</dbReference>
<evidence type="ECO:0000259" key="3">
    <source>
        <dbReference type="Pfam" id="PF00291"/>
    </source>
</evidence>
<feature type="transmembrane region" description="Helical" evidence="2">
    <location>
        <begin position="380"/>
        <end position="404"/>
    </location>
</feature>
<dbReference type="Pfam" id="PF07690">
    <property type="entry name" value="MFS_1"/>
    <property type="match status" value="2"/>
</dbReference>
<feature type="transmembrane region" description="Helical" evidence="2">
    <location>
        <begin position="322"/>
        <end position="341"/>
    </location>
</feature>
<name>A0A9P6I7P0_9PEZI</name>
<dbReference type="InterPro" id="IPR011701">
    <property type="entry name" value="MFS"/>
</dbReference>
<gene>
    <name evidence="4" type="ORF">CkaCkLH20_05533</name>
</gene>
<dbReference type="InterPro" id="IPR001926">
    <property type="entry name" value="TrpB-like_PALP"/>
</dbReference>
<keyword evidence="2" id="KW-0812">Transmembrane</keyword>
<dbReference type="GO" id="GO:0016020">
    <property type="term" value="C:membrane"/>
    <property type="evidence" value="ECO:0007669"/>
    <property type="project" value="UniProtKB-SubCell"/>
</dbReference>
<dbReference type="GeneID" id="62161326"/>
<feature type="transmembrane region" description="Helical" evidence="2">
    <location>
        <begin position="353"/>
        <end position="374"/>
    </location>
</feature>
<feature type="transmembrane region" description="Helical" evidence="2">
    <location>
        <begin position="291"/>
        <end position="310"/>
    </location>
</feature>
<feature type="transmembrane region" description="Helical" evidence="2">
    <location>
        <begin position="585"/>
        <end position="607"/>
    </location>
</feature>
<reference evidence="4" key="2">
    <citation type="submission" date="2020-11" db="EMBL/GenBank/DDBJ databases">
        <title>Whole genome sequencing of Colletotrichum sp.</title>
        <authorList>
            <person name="Li H."/>
        </authorList>
    </citation>
    <scope>NUCLEOTIDE SEQUENCE</scope>
    <source>
        <strain evidence="4">CkLH20</strain>
    </source>
</reference>
<organism evidence="4 5">
    <name type="scientific">Colletotrichum karsti</name>
    <dbReference type="NCBI Taxonomy" id="1095194"/>
    <lineage>
        <taxon>Eukaryota</taxon>
        <taxon>Fungi</taxon>
        <taxon>Dikarya</taxon>
        <taxon>Ascomycota</taxon>
        <taxon>Pezizomycotina</taxon>
        <taxon>Sordariomycetes</taxon>
        <taxon>Hypocreomycetidae</taxon>
        <taxon>Glomerellales</taxon>
        <taxon>Glomerellaceae</taxon>
        <taxon>Colletotrichum</taxon>
        <taxon>Colletotrichum boninense species complex</taxon>
    </lineage>
</organism>
<sequence>MSFPPPPVSSVLDAIGNTPVVQLKHIVPKDSADVFVKLEYMSPTGSYKDRMARSMIEEAERRLDLTPDMTVVEATGGSTGSSLAFVCAVKGYKFMALSSDAYAKEKLRTMAAFGAAVDITHSPTGKATADLMASMKSRATDLGSNDKYFHTDQFSNCDALVGYAKIGQELLSQFPEGFEVFCGAFGTAGMMMSVSSVIKATNPNIRVVLLEPESAALLAHSRRGSHAVDGIAPGFISTHVDETLQCALVILGAFMINFTTCGVIFSFGVYQEHYETMVLHDDNPFTGASAASIDLIGTLSASLMTISAPFVMAWTKYFRPKYVIWTGGILFGVAGILASFGKALWHFQLAQGMLFGIAAGLSFIPSMTIAPTWFDGQRGVVMGVISAGTGIGGLVWAPATSACISEFGFRNTLRLVASFKLPPFSASYYTPVFFIVLYSKALGYNEKDGANLTALSNACNAIGKVSAGLLGDRLGRLNSYFLTTFITAVIIIGLWLPSTSVGNGNEAMSRQLFIAFTILYGLFASAFISLFPVALVELFGVDMLPRLAGVMYMLQGLGTLVGTPSAAVLISSYNGSVEPSSYTPVAAFVGALMVATTVAVAGIRFGYGIPLICPGAHIGHGAAPQAPFVAVHYAIGFADKAAR</sequence>
<feature type="transmembrane region" description="Helical" evidence="2">
    <location>
        <begin position="552"/>
        <end position="573"/>
    </location>
</feature>
<dbReference type="Pfam" id="PF00291">
    <property type="entry name" value="PALP"/>
    <property type="match status" value="1"/>
</dbReference>
<dbReference type="PANTHER" id="PTHR10314">
    <property type="entry name" value="CYSTATHIONINE BETA-SYNTHASE"/>
    <property type="match status" value="1"/>
</dbReference>
<dbReference type="InterPro" id="IPR050214">
    <property type="entry name" value="Cys_Synth/Cystath_Beta-Synth"/>
</dbReference>
<proteinExistence type="predicted"/>
<feature type="domain" description="Tryptophan synthase beta chain-like PALP" evidence="3">
    <location>
        <begin position="12"/>
        <end position="234"/>
    </location>
</feature>
<dbReference type="Gene3D" id="3.40.50.1100">
    <property type="match status" value="2"/>
</dbReference>
<feature type="transmembrane region" description="Helical" evidence="2">
    <location>
        <begin position="480"/>
        <end position="498"/>
    </location>
</feature>
<feature type="transmembrane region" description="Helical" evidence="2">
    <location>
        <begin position="247"/>
        <end position="270"/>
    </location>
</feature>
<dbReference type="AlphaFoldDB" id="A0A9P6I7P0"/>
<evidence type="ECO:0000256" key="1">
    <source>
        <dbReference type="ARBA" id="ARBA00004141"/>
    </source>
</evidence>
<comment type="subcellular location">
    <subcellularLocation>
        <location evidence="1">Membrane</location>
        <topology evidence="1">Multi-pass membrane protein</topology>
    </subcellularLocation>
</comment>
<evidence type="ECO:0000313" key="4">
    <source>
        <dbReference type="EMBL" id="KAF9877267.1"/>
    </source>
</evidence>
<evidence type="ECO:0000256" key="2">
    <source>
        <dbReference type="SAM" id="Phobius"/>
    </source>
</evidence>
<accession>A0A9P6I7P0</accession>
<dbReference type="InterPro" id="IPR036259">
    <property type="entry name" value="MFS_trans_sf"/>
</dbReference>
<dbReference type="GO" id="GO:0022857">
    <property type="term" value="F:transmembrane transporter activity"/>
    <property type="evidence" value="ECO:0007669"/>
    <property type="project" value="InterPro"/>
</dbReference>
<keyword evidence="2" id="KW-0472">Membrane</keyword>
<dbReference type="OrthoDB" id="6499973at2759"/>
<dbReference type="EMBL" id="JAATWM020000015">
    <property type="protein sequence ID" value="KAF9877267.1"/>
    <property type="molecule type" value="Genomic_DNA"/>
</dbReference>
<keyword evidence="2" id="KW-1133">Transmembrane helix</keyword>
<dbReference type="SUPFAM" id="SSF103473">
    <property type="entry name" value="MFS general substrate transporter"/>
    <property type="match status" value="1"/>
</dbReference>
<evidence type="ECO:0000313" key="5">
    <source>
        <dbReference type="Proteomes" id="UP000781932"/>
    </source>
</evidence>
<dbReference type="Proteomes" id="UP000781932">
    <property type="component" value="Unassembled WGS sequence"/>
</dbReference>
<dbReference type="Gene3D" id="1.20.1250.20">
    <property type="entry name" value="MFS general substrate transporter like domains"/>
    <property type="match status" value="2"/>
</dbReference>
<comment type="caution">
    <text evidence="4">The sequence shown here is derived from an EMBL/GenBank/DDBJ whole genome shotgun (WGS) entry which is preliminary data.</text>
</comment>
<dbReference type="RefSeq" id="XP_038746728.1">
    <property type="nucleotide sequence ID" value="XM_038888252.1"/>
</dbReference>
<protein>
    <submittedName>
        <fullName evidence="4">Monocarboxylate transporter</fullName>
    </submittedName>
</protein>
<dbReference type="InterPro" id="IPR036052">
    <property type="entry name" value="TrpB-like_PALP_sf"/>
</dbReference>
<reference evidence="4" key="1">
    <citation type="submission" date="2020-03" db="EMBL/GenBank/DDBJ databases">
        <authorList>
            <person name="He L."/>
        </authorList>
    </citation>
    <scope>NUCLEOTIDE SEQUENCE</scope>
    <source>
        <strain evidence="4">CkLH20</strain>
    </source>
</reference>